<keyword evidence="3" id="KW-1185">Reference proteome</keyword>
<comment type="caution">
    <text evidence="2">The sequence shown here is derived from an EMBL/GenBank/DDBJ whole genome shotgun (WGS) entry which is preliminary data.</text>
</comment>
<evidence type="ECO:0000313" key="2">
    <source>
        <dbReference type="EMBL" id="KTG08541.1"/>
    </source>
</evidence>
<reference evidence="2 3" key="1">
    <citation type="submission" date="2015-12" db="EMBL/GenBank/DDBJ databases">
        <title>Haloprofundus marisrubri gen. nov., sp. nov., an extremely halophilic archaeon isolated from the Discovery deep brine-seawater interface in the Red Sea.</title>
        <authorList>
            <person name="Zhang G."/>
            <person name="Stingl U."/>
            <person name="Rashid M."/>
        </authorList>
    </citation>
    <scope>NUCLEOTIDE SEQUENCE [LARGE SCALE GENOMIC DNA]</scope>
    <source>
        <strain evidence="2 3">SB9</strain>
    </source>
</reference>
<sequence>MNRERFVRLSLLAFGLILVSFVVMGTTRIFLPYSVARMLAAPTFFTAFALVVYLFLRATLSFFGVVPIEE</sequence>
<accession>A0A0W1R5Z9</accession>
<dbReference type="RefSeq" id="WP_058582825.1">
    <property type="nucleotide sequence ID" value="NZ_LOPU01000030.1"/>
</dbReference>
<feature type="transmembrane region" description="Helical" evidence="1">
    <location>
        <begin position="35"/>
        <end position="56"/>
    </location>
</feature>
<dbReference type="AlphaFoldDB" id="A0A0W1R5Z9"/>
<name>A0A0W1R5Z9_9EURY</name>
<dbReference type="STRING" id="1514971.AUR64_17855"/>
<evidence type="ECO:0000256" key="1">
    <source>
        <dbReference type="SAM" id="Phobius"/>
    </source>
</evidence>
<dbReference type="Proteomes" id="UP000054387">
    <property type="component" value="Unassembled WGS sequence"/>
</dbReference>
<keyword evidence="1" id="KW-0472">Membrane</keyword>
<evidence type="ECO:0000313" key="3">
    <source>
        <dbReference type="Proteomes" id="UP000054387"/>
    </source>
</evidence>
<keyword evidence="1" id="KW-0812">Transmembrane</keyword>
<proteinExistence type="predicted"/>
<organism evidence="2 3">
    <name type="scientific">Haloprofundus marisrubri</name>
    <dbReference type="NCBI Taxonomy" id="1514971"/>
    <lineage>
        <taxon>Archaea</taxon>
        <taxon>Methanobacteriati</taxon>
        <taxon>Methanobacteriota</taxon>
        <taxon>Stenosarchaea group</taxon>
        <taxon>Halobacteria</taxon>
        <taxon>Halobacteriales</taxon>
        <taxon>Haloferacaceae</taxon>
        <taxon>Haloprofundus</taxon>
    </lineage>
</organism>
<protein>
    <submittedName>
        <fullName evidence="2">Uncharacterized protein</fullName>
    </submittedName>
</protein>
<dbReference type="EMBL" id="LOPU01000030">
    <property type="protein sequence ID" value="KTG08541.1"/>
    <property type="molecule type" value="Genomic_DNA"/>
</dbReference>
<dbReference type="OrthoDB" id="174349at2157"/>
<gene>
    <name evidence="2" type="ORF">AUR64_17855</name>
</gene>
<keyword evidence="1" id="KW-1133">Transmembrane helix</keyword>